<feature type="region of interest" description="Disordered" evidence="1">
    <location>
        <begin position="375"/>
        <end position="420"/>
    </location>
</feature>
<reference evidence="2" key="1">
    <citation type="submission" date="2023-07" db="EMBL/GenBank/DDBJ databases">
        <title>Chromosome-level Genome Assembly of Striped Snakehead (Channa striata).</title>
        <authorList>
            <person name="Liu H."/>
        </authorList>
    </citation>
    <scope>NUCLEOTIDE SEQUENCE</scope>
    <source>
        <strain evidence="2">Gz</strain>
        <tissue evidence="2">Muscle</tissue>
    </source>
</reference>
<feature type="compositionally biased region" description="Basic and acidic residues" evidence="1">
    <location>
        <begin position="46"/>
        <end position="57"/>
    </location>
</feature>
<dbReference type="AlphaFoldDB" id="A0AA88LER5"/>
<evidence type="ECO:0000313" key="3">
    <source>
        <dbReference type="Proteomes" id="UP001187415"/>
    </source>
</evidence>
<organism evidence="2 3">
    <name type="scientific">Channa striata</name>
    <name type="common">Snakehead murrel</name>
    <name type="synonym">Ophicephalus striatus</name>
    <dbReference type="NCBI Taxonomy" id="64152"/>
    <lineage>
        <taxon>Eukaryota</taxon>
        <taxon>Metazoa</taxon>
        <taxon>Chordata</taxon>
        <taxon>Craniata</taxon>
        <taxon>Vertebrata</taxon>
        <taxon>Euteleostomi</taxon>
        <taxon>Actinopterygii</taxon>
        <taxon>Neopterygii</taxon>
        <taxon>Teleostei</taxon>
        <taxon>Neoteleostei</taxon>
        <taxon>Acanthomorphata</taxon>
        <taxon>Anabantaria</taxon>
        <taxon>Anabantiformes</taxon>
        <taxon>Channoidei</taxon>
        <taxon>Channidae</taxon>
        <taxon>Channa</taxon>
    </lineage>
</organism>
<gene>
    <name evidence="2" type="ORF">Q5P01_000672</name>
</gene>
<feature type="region of interest" description="Disordered" evidence="1">
    <location>
        <begin position="1"/>
        <end position="105"/>
    </location>
</feature>
<feature type="compositionally biased region" description="Basic and acidic residues" evidence="1">
    <location>
        <begin position="312"/>
        <end position="322"/>
    </location>
</feature>
<evidence type="ECO:0000313" key="2">
    <source>
        <dbReference type="EMBL" id="KAK2814225.1"/>
    </source>
</evidence>
<sequence length="420" mass="45447">MVERGASSTGRRAPEPPPLRRVRSARDERRRCAEEREPGPLGPLVRLRDKARTERARSPRWTATPSAAHRAPGGPAASPQTDRRLSHRSETGPCSQTPPSGYAETQAVPGAGAVQAVGRVGRGFRLRTPTRARFDVVRRDIRGADASSTRVYTGDGLSLYECVSSWKTDTCLVFDQGCRGEIPRTLCALAMGDERLGVDFTLRCVLPDGGEDLDLRDLVPLDPGPLSKRRAPPVAELPSGPEAGARGANAPTGTRLSPGFHALREMIRLPSAFSVLAENENVLVLRHLLRDAVAIAPGQGPRRGGGRRRGPRKEGRGAEGPRRVRWGTDGMVPRGHSGAQNRAARERAAAAGVVVEPPRRVHARGLWRGRSTAECPRCTHTQESGVPRRGRARGPQDEQTHLRSIGRVRSPHDGRIALPS</sequence>
<evidence type="ECO:0000256" key="1">
    <source>
        <dbReference type="SAM" id="MobiDB-lite"/>
    </source>
</evidence>
<keyword evidence="3" id="KW-1185">Reference proteome</keyword>
<feature type="compositionally biased region" description="Basic and acidic residues" evidence="1">
    <location>
        <begin position="24"/>
        <end position="38"/>
    </location>
</feature>
<dbReference type="Proteomes" id="UP001187415">
    <property type="component" value="Unassembled WGS sequence"/>
</dbReference>
<dbReference type="EMBL" id="JAUPFM010000074">
    <property type="protein sequence ID" value="KAK2814225.1"/>
    <property type="molecule type" value="Genomic_DNA"/>
</dbReference>
<feature type="region of interest" description="Disordered" evidence="1">
    <location>
        <begin position="224"/>
        <end position="257"/>
    </location>
</feature>
<comment type="caution">
    <text evidence="2">The sequence shown here is derived from an EMBL/GenBank/DDBJ whole genome shotgun (WGS) entry which is preliminary data.</text>
</comment>
<proteinExistence type="predicted"/>
<feature type="compositionally biased region" description="Basic and acidic residues" evidence="1">
    <location>
        <begin position="410"/>
        <end position="420"/>
    </location>
</feature>
<feature type="compositionally biased region" description="Polar residues" evidence="1">
    <location>
        <begin position="1"/>
        <end position="10"/>
    </location>
</feature>
<name>A0AA88LER5_CHASR</name>
<feature type="compositionally biased region" description="Basic and acidic residues" evidence="1">
    <location>
        <begin position="81"/>
        <end position="90"/>
    </location>
</feature>
<accession>A0AA88LER5</accession>
<feature type="region of interest" description="Disordered" evidence="1">
    <location>
        <begin position="296"/>
        <end position="351"/>
    </location>
</feature>
<protein>
    <submittedName>
        <fullName evidence="2">Uncharacterized protein</fullName>
    </submittedName>
</protein>